<feature type="binding site" evidence="6">
    <location>
        <position position="173"/>
    </location>
    <ligand>
        <name>Mg(2+)</name>
        <dbReference type="ChEBI" id="CHEBI:18420"/>
    </ligand>
</feature>
<dbReference type="InterPro" id="IPR050155">
    <property type="entry name" value="HAD-like_hydrolase_sf"/>
</dbReference>
<keyword evidence="6" id="KW-0460">Magnesium</keyword>
<feature type="binding site" evidence="6">
    <location>
        <position position="12"/>
    </location>
    <ligand>
        <name>Mg(2+)</name>
        <dbReference type="ChEBI" id="CHEBI:18420"/>
    </ligand>
</feature>
<evidence type="ECO:0000313" key="7">
    <source>
        <dbReference type="EMBL" id="MFD0946555.1"/>
    </source>
</evidence>
<protein>
    <recommendedName>
        <fullName evidence="5 6">Phosphoglycolate phosphatase</fullName>
        <shortName evidence="6">PGP</shortName>
        <shortName evidence="6">PGPase</shortName>
        <ecNumber evidence="5 6">3.1.3.18</ecNumber>
    </recommendedName>
</protein>
<proteinExistence type="inferred from homology"/>
<feature type="active site" description="Nucleophile" evidence="6">
    <location>
        <position position="12"/>
    </location>
</feature>
<comment type="cofactor">
    <cofactor evidence="2 6">
        <name>Mg(2+)</name>
        <dbReference type="ChEBI" id="CHEBI:18420"/>
    </cofactor>
</comment>
<evidence type="ECO:0000256" key="3">
    <source>
        <dbReference type="ARBA" id="ARBA00004818"/>
    </source>
</evidence>
<dbReference type="InterPro" id="IPR023214">
    <property type="entry name" value="HAD_sf"/>
</dbReference>
<accession>A0ABW3H798</accession>
<comment type="catalytic activity">
    <reaction evidence="1 6">
        <text>2-phosphoglycolate + H2O = glycolate + phosphate</text>
        <dbReference type="Rhea" id="RHEA:14369"/>
        <dbReference type="ChEBI" id="CHEBI:15377"/>
        <dbReference type="ChEBI" id="CHEBI:29805"/>
        <dbReference type="ChEBI" id="CHEBI:43474"/>
        <dbReference type="ChEBI" id="CHEBI:58033"/>
        <dbReference type="EC" id="3.1.3.18"/>
    </reaction>
</comment>
<keyword evidence="6" id="KW-0378">Hydrolase</keyword>
<keyword evidence="6" id="KW-0119">Carbohydrate metabolism</keyword>
<evidence type="ECO:0000313" key="8">
    <source>
        <dbReference type="Proteomes" id="UP001596977"/>
    </source>
</evidence>
<dbReference type="InterPro" id="IPR041492">
    <property type="entry name" value="HAD_2"/>
</dbReference>
<organism evidence="7 8">
    <name type="scientific">Sphingomonas canadensis</name>
    <dbReference type="NCBI Taxonomy" id="1219257"/>
    <lineage>
        <taxon>Bacteria</taxon>
        <taxon>Pseudomonadati</taxon>
        <taxon>Pseudomonadota</taxon>
        <taxon>Alphaproteobacteria</taxon>
        <taxon>Sphingomonadales</taxon>
        <taxon>Sphingomonadaceae</taxon>
        <taxon>Sphingomonas</taxon>
    </lineage>
</organism>
<dbReference type="Pfam" id="PF13419">
    <property type="entry name" value="HAD_2"/>
    <property type="match status" value="1"/>
</dbReference>
<comment type="pathway">
    <text evidence="3 6">Organic acid metabolism; glycolate biosynthesis; glycolate from 2-phosphoglycolate: step 1/1.</text>
</comment>
<dbReference type="InterPro" id="IPR023198">
    <property type="entry name" value="PGP-like_dom2"/>
</dbReference>
<evidence type="ECO:0000256" key="6">
    <source>
        <dbReference type="HAMAP-Rule" id="MF_00495"/>
    </source>
</evidence>
<name>A0ABW3H798_9SPHN</name>
<dbReference type="Gene3D" id="3.40.50.1000">
    <property type="entry name" value="HAD superfamily/HAD-like"/>
    <property type="match status" value="1"/>
</dbReference>
<evidence type="ECO:0000256" key="1">
    <source>
        <dbReference type="ARBA" id="ARBA00000830"/>
    </source>
</evidence>
<sequence>MRKFPFDIVGFDLDGTLFDTSGDLTDAVNHALALDGRPPLAVAQVLPMIGRGARHMLEQGLAASGHCDEALVRRLFPELLAFYEANIARHTRPFPGLLDAMAQLDAAGAQIAIVTNKFEYLAVRLVAELGMTDRFATVIGGDTMGRGNAKPSPLPIREMIARCGGGRAAFVGDSEFDTGAARNAGIPSIAVSFGFLTGPVEELGADAVIGHYDELVPVLEALGAQG</sequence>
<keyword evidence="8" id="KW-1185">Reference proteome</keyword>
<comment type="similarity">
    <text evidence="4 6">Belongs to the HAD-like hydrolase superfamily. CbbY/CbbZ/Gph/YieH family.</text>
</comment>
<dbReference type="HAMAP" id="MF_00495">
    <property type="entry name" value="GPH_hydrolase_bact"/>
    <property type="match status" value="1"/>
</dbReference>
<evidence type="ECO:0000256" key="2">
    <source>
        <dbReference type="ARBA" id="ARBA00001946"/>
    </source>
</evidence>
<reference evidence="8" key="1">
    <citation type="journal article" date="2019" name="Int. J. Syst. Evol. Microbiol.">
        <title>The Global Catalogue of Microorganisms (GCM) 10K type strain sequencing project: providing services to taxonomists for standard genome sequencing and annotation.</title>
        <authorList>
            <consortium name="The Broad Institute Genomics Platform"/>
            <consortium name="The Broad Institute Genome Sequencing Center for Infectious Disease"/>
            <person name="Wu L."/>
            <person name="Ma J."/>
        </authorList>
    </citation>
    <scope>NUCLEOTIDE SEQUENCE [LARGE SCALE GENOMIC DNA]</scope>
    <source>
        <strain evidence="8">CCUG 62982</strain>
    </source>
</reference>
<dbReference type="SUPFAM" id="SSF56784">
    <property type="entry name" value="HAD-like"/>
    <property type="match status" value="1"/>
</dbReference>
<dbReference type="RefSeq" id="WP_264943923.1">
    <property type="nucleotide sequence ID" value="NZ_JAPDRA010000003.1"/>
</dbReference>
<dbReference type="SFLD" id="SFLDS00003">
    <property type="entry name" value="Haloacid_Dehalogenase"/>
    <property type="match status" value="1"/>
</dbReference>
<dbReference type="PANTHER" id="PTHR43434">
    <property type="entry name" value="PHOSPHOGLYCOLATE PHOSPHATASE"/>
    <property type="match status" value="1"/>
</dbReference>
<comment type="function">
    <text evidence="6">Specifically catalyzes the dephosphorylation of 2-phosphoglycolate. Is involved in the dissimilation of the intracellular 2-phosphoglycolate formed during the DNA repair of 3'-phosphoglycolate ends, a major class of DNA lesions induced by oxidative stress.</text>
</comment>
<dbReference type="Proteomes" id="UP001596977">
    <property type="component" value="Unassembled WGS sequence"/>
</dbReference>
<gene>
    <name evidence="7" type="ORF">ACFQ1E_09420</name>
</gene>
<dbReference type="Gene3D" id="1.10.150.240">
    <property type="entry name" value="Putative phosphatase, domain 2"/>
    <property type="match status" value="1"/>
</dbReference>
<feature type="binding site" evidence="6">
    <location>
        <position position="14"/>
    </location>
    <ligand>
        <name>Mg(2+)</name>
        <dbReference type="ChEBI" id="CHEBI:18420"/>
    </ligand>
</feature>
<dbReference type="EC" id="3.1.3.18" evidence="5 6"/>
<dbReference type="InterPro" id="IPR037512">
    <property type="entry name" value="PGPase_prok"/>
</dbReference>
<dbReference type="EMBL" id="JBHTJG010000003">
    <property type="protein sequence ID" value="MFD0946555.1"/>
    <property type="molecule type" value="Genomic_DNA"/>
</dbReference>
<evidence type="ECO:0000256" key="4">
    <source>
        <dbReference type="ARBA" id="ARBA00006171"/>
    </source>
</evidence>
<evidence type="ECO:0000256" key="5">
    <source>
        <dbReference type="ARBA" id="ARBA00013078"/>
    </source>
</evidence>
<comment type="caution">
    <text evidence="7">The sequence shown here is derived from an EMBL/GenBank/DDBJ whole genome shotgun (WGS) entry which is preliminary data.</text>
</comment>
<dbReference type="SFLD" id="SFLDG01129">
    <property type="entry name" value="C1.5:_HAD__Beta-PGM__Phosphata"/>
    <property type="match status" value="1"/>
</dbReference>
<dbReference type="InterPro" id="IPR036412">
    <property type="entry name" value="HAD-like_sf"/>
</dbReference>
<dbReference type="PANTHER" id="PTHR43434:SF1">
    <property type="entry name" value="PHOSPHOGLYCOLATE PHOSPHATASE"/>
    <property type="match status" value="1"/>
</dbReference>
<keyword evidence="6" id="KW-0479">Metal-binding</keyword>